<keyword evidence="5" id="KW-0732">Signal</keyword>
<dbReference type="Pfam" id="PF01625">
    <property type="entry name" value="PMSR"/>
    <property type="match status" value="1"/>
</dbReference>
<evidence type="ECO:0000256" key="3">
    <source>
        <dbReference type="ARBA" id="ARBA00048782"/>
    </source>
</evidence>
<dbReference type="HAMAP" id="MF_01401">
    <property type="entry name" value="MsrA"/>
    <property type="match status" value="1"/>
</dbReference>
<dbReference type="Gene3D" id="3.30.1060.10">
    <property type="entry name" value="Peptide methionine sulphoxide reductase MsrA"/>
    <property type="match status" value="1"/>
</dbReference>
<keyword evidence="1 4" id="KW-0560">Oxidoreductase</keyword>
<comment type="function">
    <text evidence="4">Has an important function as a repair enzyme for proteins that have been inactivated by oxidation. Catalyzes the reversible oxidation-reduction of methionine sulfoxide in proteins to methionine.</text>
</comment>
<dbReference type="PANTHER" id="PTHR43774">
    <property type="entry name" value="PEPTIDE METHIONINE SULFOXIDE REDUCTASE"/>
    <property type="match status" value="1"/>
</dbReference>
<reference evidence="7 8" key="1">
    <citation type="submission" date="2020-11" db="EMBL/GenBank/DDBJ databases">
        <title>Erythrobacter sediminis sp. nov., a marine bacterium from a tidal flat of Garorim Bay.</title>
        <authorList>
            <person name="Kim D."/>
            <person name="Yoo Y."/>
            <person name="Kim J.-J."/>
        </authorList>
    </citation>
    <scope>NUCLEOTIDE SEQUENCE [LARGE SCALE GENOMIC DNA]</scope>
    <source>
        <strain evidence="7 8">JGD-13</strain>
    </source>
</reference>
<sequence length="225" mass="24982">MQAKPFLAALALGLSACALPATSASAEEVFDAPVAARQASESGLQTAVFAGGCFWGIEAIFSHTRGVTSAVSGYHGGTAENANYGSVTSGYTRHAESVRVTYDPSVVRYDQLLQILFSVGADPTLLNRQGPDRGTHYRTAIVPMSGEQRAVAQAYLRQMERSGVWDDPIVARIENYRRFYEAEEYHQDYLLRNPNSSYIRRWDMPKVRALQSNFPQLYRSRFRTG</sequence>
<proteinExistence type="inferred from homology"/>
<dbReference type="PROSITE" id="PS51257">
    <property type="entry name" value="PROKAR_LIPOPROTEIN"/>
    <property type="match status" value="1"/>
</dbReference>
<comment type="catalytic activity">
    <reaction evidence="3 4">
        <text>[thioredoxin]-disulfide + L-methionine + H2O = L-methionine (S)-S-oxide + [thioredoxin]-dithiol</text>
        <dbReference type="Rhea" id="RHEA:19993"/>
        <dbReference type="Rhea" id="RHEA-COMP:10698"/>
        <dbReference type="Rhea" id="RHEA-COMP:10700"/>
        <dbReference type="ChEBI" id="CHEBI:15377"/>
        <dbReference type="ChEBI" id="CHEBI:29950"/>
        <dbReference type="ChEBI" id="CHEBI:50058"/>
        <dbReference type="ChEBI" id="CHEBI:57844"/>
        <dbReference type="ChEBI" id="CHEBI:58772"/>
        <dbReference type="EC" id="1.8.4.11"/>
    </reaction>
</comment>
<comment type="caution">
    <text evidence="7">The sequence shown here is derived from an EMBL/GenBank/DDBJ whole genome shotgun (WGS) entry which is preliminary data.</text>
</comment>
<feature type="chain" id="PRO_5046187641" description="Peptide methionine sulfoxide reductase MsrA" evidence="5">
    <location>
        <begin position="27"/>
        <end position="225"/>
    </location>
</feature>
<dbReference type="EC" id="1.8.4.11" evidence="4"/>
<dbReference type="InterPro" id="IPR036509">
    <property type="entry name" value="Met_Sox_Rdtase_MsrA_sf"/>
</dbReference>
<feature type="signal peptide" evidence="5">
    <location>
        <begin position="1"/>
        <end position="26"/>
    </location>
</feature>
<organism evidence="7 8">
    <name type="scientific">Aurantiacibacter sediminis</name>
    <dbReference type="NCBI Taxonomy" id="2793064"/>
    <lineage>
        <taxon>Bacteria</taxon>
        <taxon>Pseudomonadati</taxon>
        <taxon>Pseudomonadota</taxon>
        <taxon>Alphaproteobacteria</taxon>
        <taxon>Sphingomonadales</taxon>
        <taxon>Erythrobacteraceae</taxon>
        <taxon>Aurantiacibacter</taxon>
    </lineage>
</organism>
<keyword evidence="8" id="KW-1185">Reference proteome</keyword>
<evidence type="ECO:0000313" key="8">
    <source>
        <dbReference type="Proteomes" id="UP000602442"/>
    </source>
</evidence>
<feature type="domain" description="Peptide methionine sulphoxide reductase MsrA" evidence="6">
    <location>
        <begin position="46"/>
        <end position="198"/>
    </location>
</feature>
<dbReference type="NCBIfam" id="TIGR00401">
    <property type="entry name" value="msrA"/>
    <property type="match status" value="1"/>
</dbReference>
<dbReference type="InterPro" id="IPR002569">
    <property type="entry name" value="Met_Sox_Rdtase_MsrA_dom"/>
</dbReference>
<dbReference type="PANTHER" id="PTHR43774:SF1">
    <property type="entry name" value="PEPTIDE METHIONINE SULFOXIDE REDUCTASE MSRA 2"/>
    <property type="match status" value="1"/>
</dbReference>
<evidence type="ECO:0000256" key="5">
    <source>
        <dbReference type="SAM" id="SignalP"/>
    </source>
</evidence>
<evidence type="ECO:0000256" key="1">
    <source>
        <dbReference type="ARBA" id="ARBA00023002"/>
    </source>
</evidence>
<evidence type="ECO:0000259" key="6">
    <source>
        <dbReference type="Pfam" id="PF01625"/>
    </source>
</evidence>
<evidence type="ECO:0000313" key="7">
    <source>
        <dbReference type="EMBL" id="MBH5321306.1"/>
    </source>
</evidence>
<dbReference type="GO" id="GO:0008113">
    <property type="term" value="F:peptide-methionine (S)-S-oxide reductase activity"/>
    <property type="evidence" value="ECO:0007669"/>
    <property type="project" value="UniProtKB-EC"/>
</dbReference>
<protein>
    <recommendedName>
        <fullName evidence="4">Peptide methionine sulfoxide reductase MsrA</fullName>
        <shortName evidence="4">Protein-methionine-S-oxide reductase</shortName>
        <ecNumber evidence="4">1.8.4.11</ecNumber>
    </recommendedName>
    <alternativeName>
        <fullName evidence="4">Peptide-methionine (S)-S-oxide reductase</fullName>
        <shortName evidence="4">Peptide Met(O) reductase</shortName>
    </alternativeName>
</protein>
<dbReference type="Proteomes" id="UP000602442">
    <property type="component" value="Unassembled WGS sequence"/>
</dbReference>
<comment type="similarity">
    <text evidence="4">Belongs to the MsrA Met sulfoxide reductase family.</text>
</comment>
<dbReference type="SUPFAM" id="SSF55068">
    <property type="entry name" value="Peptide methionine sulfoxide reductase"/>
    <property type="match status" value="1"/>
</dbReference>
<comment type="catalytic activity">
    <reaction evidence="2 4">
        <text>L-methionyl-[protein] + [thioredoxin]-disulfide + H2O = L-methionyl-(S)-S-oxide-[protein] + [thioredoxin]-dithiol</text>
        <dbReference type="Rhea" id="RHEA:14217"/>
        <dbReference type="Rhea" id="RHEA-COMP:10698"/>
        <dbReference type="Rhea" id="RHEA-COMP:10700"/>
        <dbReference type="Rhea" id="RHEA-COMP:12313"/>
        <dbReference type="Rhea" id="RHEA-COMP:12315"/>
        <dbReference type="ChEBI" id="CHEBI:15377"/>
        <dbReference type="ChEBI" id="CHEBI:16044"/>
        <dbReference type="ChEBI" id="CHEBI:29950"/>
        <dbReference type="ChEBI" id="CHEBI:44120"/>
        <dbReference type="ChEBI" id="CHEBI:50058"/>
        <dbReference type="EC" id="1.8.4.11"/>
    </reaction>
</comment>
<dbReference type="EMBL" id="JAEANY010000001">
    <property type="protein sequence ID" value="MBH5321306.1"/>
    <property type="molecule type" value="Genomic_DNA"/>
</dbReference>
<name>A0ABS0N014_9SPHN</name>
<evidence type="ECO:0000256" key="2">
    <source>
        <dbReference type="ARBA" id="ARBA00047806"/>
    </source>
</evidence>
<dbReference type="RefSeq" id="WP_197919984.1">
    <property type="nucleotide sequence ID" value="NZ_CAWPTA010000006.1"/>
</dbReference>
<evidence type="ECO:0000256" key="4">
    <source>
        <dbReference type="HAMAP-Rule" id="MF_01401"/>
    </source>
</evidence>
<feature type="active site" evidence="4">
    <location>
        <position position="53"/>
    </location>
</feature>
<gene>
    <name evidence="4 7" type="primary">msrA</name>
    <name evidence="7" type="ORF">I5L03_01750</name>
</gene>
<accession>A0ABS0N014</accession>